<dbReference type="GeneID" id="37045683"/>
<evidence type="ECO:0000313" key="1">
    <source>
        <dbReference type="EMBL" id="PWN92668.1"/>
    </source>
</evidence>
<keyword evidence="2" id="KW-1185">Reference proteome</keyword>
<dbReference type="OrthoDB" id="10682403at2759"/>
<sequence>METSKGSRIVEAAKVILKKQAAHRSTLQRRLNSSIARENEVSLAQPVPNESAIWAAQRLINFANIAPGDVATMVRRALQECVLEAVKKKAVDTCSDDTVKQLEDCVQSFKEEGEATDLTRIVRLAWLVEHARLARKEESQQHKKISQLLSAPFMDGHIRIGIRVVTLAYAVSPDSIFGYVAIGLMGLSVAEIGRVPMNHLHSLVQMLSVKDGMQGVPSSLKMVLGAIVRVFIPAVKTVFIKSLRDNAGNALPILVDDGAVKFRVAHTTNATVGPFPTYLIDFGYKVNKEMARHSIIELFGTHKVIVKCEEHRSIHGGSPVTRELLDKVLQYQTHFRLRKSEGERDIEVGSEIDGAAKALWDEILPSVQKMVAVALIPQLVSSSSFGALIPIRKEDVPLSTSRRTVVERW</sequence>
<dbReference type="Proteomes" id="UP000245768">
    <property type="component" value="Unassembled WGS sequence"/>
</dbReference>
<reference evidence="1 2" key="1">
    <citation type="journal article" date="2018" name="Mol. Biol. Evol.">
        <title>Broad Genomic Sampling Reveals a Smut Pathogenic Ancestry of the Fungal Clade Ustilaginomycotina.</title>
        <authorList>
            <person name="Kijpornyongpan T."/>
            <person name="Mondo S.J."/>
            <person name="Barry K."/>
            <person name="Sandor L."/>
            <person name="Lee J."/>
            <person name="Lipzen A."/>
            <person name="Pangilinan J."/>
            <person name="LaButti K."/>
            <person name="Hainaut M."/>
            <person name="Henrissat B."/>
            <person name="Grigoriev I.V."/>
            <person name="Spatafora J.W."/>
            <person name="Aime M.C."/>
        </authorList>
    </citation>
    <scope>NUCLEOTIDE SEQUENCE [LARGE SCALE GENOMIC DNA]</scope>
    <source>
        <strain evidence="1 2">MCA 4198</strain>
    </source>
</reference>
<name>A0A316YVJ3_9BASI</name>
<dbReference type="RefSeq" id="XP_025379866.1">
    <property type="nucleotide sequence ID" value="XM_025523767.1"/>
</dbReference>
<protein>
    <submittedName>
        <fullName evidence="1">Uncharacterized protein</fullName>
    </submittedName>
</protein>
<dbReference type="EMBL" id="KZ819634">
    <property type="protein sequence ID" value="PWN92668.1"/>
    <property type="molecule type" value="Genomic_DNA"/>
</dbReference>
<dbReference type="AlphaFoldDB" id="A0A316YVJ3"/>
<organism evidence="1 2">
    <name type="scientific">Acaromyces ingoldii</name>
    <dbReference type="NCBI Taxonomy" id="215250"/>
    <lineage>
        <taxon>Eukaryota</taxon>
        <taxon>Fungi</taxon>
        <taxon>Dikarya</taxon>
        <taxon>Basidiomycota</taxon>
        <taxon>Ustilaginomycotina</taxon>
        <taxon>Exobasidiomycetes</taxon>
        <taxon>Exobasidiales</taxon>
        <taxon>Cryptobasidiaceae</taxon>
        <taxon>Acaromyces</taxon>
    </lineage>
</organism>
<gene>
    <name evidence="1" type="ORF">FA10DRAFT_282353</name>
</gene>
<evidence type="ECO:0000313" key="2">
    <source>
        <dbReference type="Proteomes" id="UP000245768"/>
    </source>
</evidence>
<dbReference type="InParanoid" id="A0A316YVJ3"/>
<accession>A0A316YVJ3</accession>
<proteinExistence type="predicted"/>